<evidence type="ECO:0000256" key="1">
    <source>
        <dbReference type="ARBA" id="ARBA00000085"/>
    </source>
</evidence>
<organism evidence="7 8">
    <name type="scientific">Candidatus Auribacter fodinae</name>
    <dbReference type="NCBI Taxonomy" id="2093366"/>
    <lineage>
        <taxon>Bacteria</taxon>
        <taxon>Pseudomonadati</taxon>
        <taxon>Candidatus Auribacterota</taxon>
        <taxon>Candidatus Auribacteria</taxon>
        <taxon>Candidatus Auribacterales</taxon>
        <taxon>Candidatus Auribacteraceae</taxon>
        <taxon>Candidatus Auribacter</taxon>
    </lineage>
</organism>
<evidence type="ECO:0000256" key="3">
    <source>
        <dbReference type="ARBA" id="ARBA00022553"/>
    </source>
</evidence>
<dbReference type="GO" id="GO:0007234">
    <property type="term" value="P:osmosensory signaling via phosphorelay pathway"/>
    <property type="evidence" value="ECO:0007669"/>
    <property type="project" value="TreeGrafter"/>
</dbReference>
<evidence type="ECO:0000313" key="8">
    <source>
        <dbReference type="Proteomes" id="UP000266426"/>
    </source>
</evidence>
<accession>A0A3A4QY42</accession>
<dbReference type="InterPro" id="IPR004358">
    <property type="entry name" value="Sig_transdc_His_kin-like_C"/>
</dbReference>
<dbReference type="GO" id="GO:0030295">
    <property type="term" value="F:protein kinase activator activity"/>
    <property type="evidence" value="ECO:0007669"/>
    <property type="project" value="TreeGrafter"/>
</dbReference>
<keyword evidence="4" id="KW-0808">Transferase</keyword>
<dbReference type="Gene3D" id="3.30.565.10">
    <property type="entry name" value="Histidine kinase-like ATPase, C-terminal domain"/>
    <property type="match status" value="1"/>
</dbReference>
<dbReference type="InterPro" id="IPR035965">
    <property type="entry name" value="PAS-like_dom_sf"/>
</dbReference>
<evidence type="ECO:0000256" key="2">
    <source>
        <dbReference type="ARBA" id="ARBA00012438"/>
    </source>
</evidence>
<sequence length="374" mass="42200">KREEFIEDVFASVQEGISVLNRELDILFTNNMMKRWYPETLPHEGKKCYLCYHNADEPCRNCPSIRCIKTGRTESSIVPGLPGSTETWFELFSYPVKDRQTGHITGVVEFVRNITDRVKQQRERENMIKMLTIQNEDLENIVYLSHHTIRAPLVTIEGFTRIIRQSLNEICESTEQSGLQDEDKQLSAALNENIPFMLGRINNACLTIGGLLDGIRTLVALRSVALNITPVDMHEVITEIIKDKQELIRQCSAEIEVKPLCTCKADKQLAAQALSHIIDNALLFRKCDAKPVITVSCESSDHTAVLCIEDNGIGFDQSYADKVFSVFYKLDQDSPGRGLGLTIAKRIVYLLNGTIRVESKKGTGSRFFISLPMP</sequence>
<keyword evidence="5 7" id="KW-0418">Kinase</keyword>
<dbReference type="PANTHER" id="PTHR42878">
    <property type="entry name" value="TWO-COMPONENT HISTIDINE KINASE"/>
    <property type="match status" value="1"/>
</dbReference>
<dbReference type="InterPro" id="IPR050351">
    <property type="entry name" value="BphY/WalK/GraS-like"/>
</dbReference>
<dbReference type="Pfam" id="PF02518">
    <property type="entry name" value="HATPase_c"/>
    <property type="match status" value="1"/>
</dbReference>
<name>A0A3A4QY42_9BACT</name>
<dbReference type="InterPro" id="IPR036890">
    <property type="entry name" value="HATPase_C_sf"/>
</dbReference>
<protein>
    <recommendedName>
        <fullName evidence="2">histidine kinase</fullName>
        <ecNumber evidence="2">2.7.13.3</ecNumber>
    </recommendedName>
</protein>
<proteinExistence type="predicted"/>
<comment type="caution">
    <text evidence="7">The sequence shown here is derived from an EMBL/GenBank/DDBJ whole genome shotgun (WGS) entry which is preliminary data.</text>
</comment>
<reference evidence="7 8" key="1">
    <citation type="journal article" date="2017" name="ISME J.">
        <title>Energy and carbon metabolisms in a deep terrestrial subsurface fluid microbial community.</title>
        <authorList>
            <person name="Momper L."/>
            <person name="Jungbluth S.P."/>
            <person name="Lee M.D."/>
            <person name="Amend J.P."/>
        </authorList>
    </citation>
    <scope>NUCLEOTIDE SEQUENCE [LARGE SCALE GENOMIC DNA]</scope>
    <source>
        <strain evidence="7">SURF_26</strain>
    </source>
</reference>
<dbReference type="Proteomes" id="UP000266426">
    <property type="component" value="Unassembled WGS sequence"/>
</dbReference>
<dbReference type="InterPro" id="IPR005467">
    <property type="entry name" value="His_kinase_dom"/>
</dbReference>
<evidence type="ECO:0000259" key="6">
    <source>
        <dbReference type="PROSITE" id="PS50109"/>
    </source>
</evidence>
<dbReference type="GO" id="GO:0000156">
    <property type="term" value="F:phosphorelay response regulator activity"/>
    <property type="evidence" value="ECO:0007669"/>
    <property type="project" value="TreeGrafter"/>
</dbReference>
<dbReference type="AlphaFoldDB" id="A0A3A4QY42"/>
<dbReference type="PRINTS" id="PR00344">
    <property type="entry name" value="BCTRLSENSOR"/>
</dbReference>
<keyword evidence="3" id="KW-0597">Phosphoprotein</keyword>
<comment type="catalytic activity">
    <reaction evidence="1">
        <text>ATP + protein L-histidine = ADP + protein N-phospho-L-histidine.</text>
        <dbReference type="EC" id="2.7.13.3"/>
    </reaction>
</comment>
<dbReference type="SMART" id="SM00387">
    <property type="entry name" value="HATPase_c"/>
    <property type="match status" value="1"/>
</dbReference>
<dbReference type="Gene3D" id="3.30.450.20">
    <property type="entry name" value="PAS domain"/>
    <property type="match status" value="1"/>
</dbReference>
<evidence type="ECO:0000256" key="5">
    <source>
        <dbReference type="ARBA" id="ARBA00022777"/>
    </source>
</evidence>
<dbReference type="EMBL" id="QZJZ01000084">
    <property type="protein sequence ID" value="RJP57233.1"/>
    <property type="molecule type" value="Genomic_DNA"/>
</dbReference>
<evidence type="ECO:0000256" key="4">
    <source>
        <dbReference type="ARBA" id="ARBA00022679"/>
    </source>
</evidence>
<dbReference type="PROSITE" id="PS50109">
    <property type="entry name" value="HIS_KIN"/>
    <property type="match status" value="1"/>
</dbReference>
<gene>
    <name evidence="7" type="ORF">C4541_10690</name>
</gene>
<dbReference type="FunFam" id="3.30.565.10:FF:000006">
    <property type="entry name" value="Sensor histidine kinase WalK"/>
    <property type="match status" value="1"/>
</dbReference>
<dbReference type="GO" id="GO:0004673">
    <property type="term" value="F:protein histidine kinase activity"/>
    <property type="evidence" value="ECO:0007669"/>
    <property type="project" value="UniProtKB-EC"/>
</dbReference>
<dbReference type="EC" id="2.7.13.3" evidence="2"/>
<dbReference type="SUPFAM" id="SSF55874">
    <property type="entry name" value="ATPase domain of HSP90 chaperone/DNA topoisomerase II/histidine kinase"/>
    <property type="match status" value="1"/>
</dbReference>
<dbReference type="InterPro" id="IPR003594">
    <property type="entry name" value="HATPase_dom"/>
</dbReference>
<dbReference type="SUPFAM" id="SSF55785">
    <property type="entry name" value="PYP-like sensor domain (PAS domain)"/>
    <property type="match status" value="1"/>
</dbReference>
<dbReference type="PANTHER" id="PTHR42878:SF15">
    <property type="entry name" value="BACTERIOPHYTOCHROME"/>
    <property type="match status" value="1"/>
</dbReference>
<feature type="non-terminal residue" evidence="7">
    <location>
        <position position="1"/>
    </location>
</feature>
<evidence type="ECO:0000313" key="7">
    <source>
        <dbReference type="EMBL" id="RJP57233.1"/>
    </source>
</evidence>
<feature type="domain" description="Histidine kinase" evidence="6">
    <location>
        <begin position="144"/>
        <end position="374"/>
    </location>
</feature>